<keyword evidence="1" id="KW-1133">Transmembrane helix</keyword>
<evidence type="ECO:0000313" key="3">
    <source>
        <dbReference type="Proteomes" id="UP000488299"/>
    </source>
</evidence>
<feature type="transmembrane region" description="Helical" evidence="1">
    <location>
        <begin position="41"/>
        <end position="61"/>
    </location>
</feature>
<dbReference type="Proteomes" id="UP000488299">
    <property type="component" value="Unassembled WGS sequence"/>
</dbReference>
<sequence>MSRSLVLLILGLYGLLLSGVMLFATTWLLKSYGIDPYDVSHISLMRYLGLSNFGLALLALLNRNLSNSASLQTVLLVSAIVVLGGIGVGTVDSLLKDAPLTGFFLADTFLRLVMGLALLYCYNRERQQVISQVAA</sequence>
<protein>
    <recommendedName>
        <fullName evidence="4">DUF4345 domain-containing protein</fullName>
    </recommendedName>
</protein>
<keyword evidence="3" id="KW-1185">Reference proteome</keyword>
<dbReference type="EMBL" id="WELI01000009">
    <property type="protein sequence ID" value="KAB7727957.1"/>
    <property type="molecule type" value="Genomic_DNA"/>
</dbReference>
<name>A0A7J5TV58_9BACT</name>
<evidence type="ECO:0000256" key="1">
    <source>
        <dbReference type="SAM" id="Phobius"/>
    </source>
</evidence>
<gene>
    <name evidence="2" type="ORF">F5984_19565</name>
</gene>
<comment type="caution">
    <text evidence="2">The sequence shown here is derived from an EMBL/GenBank/DDBJ whole genome shotgun (WGS) entry which is preliminary data.</text>
</comment>
<organism evidence="2 3">
    <name type="scientific">Rudanella paleaurantiibacter</name>
    <dbReference type="NCBI Taxonomy" id="2614655"/>
    <lineage>
        <taxon>Bacteria</taxon>
        <taxon>Pseudomonadati</taxon>
        <taxon>Bacteroidota</taxon>
        <taxon>Cytophagia</taxon>
        <taxon>Cytophagales</taxon>
        <taxon>Cytophagaceae</taxon>
        <taxon>Rudanella</taxon>
    </lineage>
</organism>
<feature type="transmembrane region" description="Helical" evidence="1">
    <location>
        <begin position="73"/>
        <end position="91"/>
    </location>
</feature>
<dbReference type="AlphaFoldDB" id="A0A7J5TV58"/>
<keyword evidence="1" id="KW-0812">Transmembrane</keyword>
<keyword evidence="1" id="KW-0472">Membrane</keyword>
<evidence type="ECO:0000313" key="2">
    <source>
        <dbReference type="EMBL" id="KAB7727957.1"/>
    </source>
</evidence>
<feature type="transmembrane region" description="Helical" evidence="1">
    <location>
        <begin position="103"/>
        <end position="122"/>
    </location>
</feature>
<proteinExistence type="predicted"/>
<accession>A0A7J5TV58</accession>
<dbReference type="RefSeq" id="WP_152125908.1">
    <property type="nucleotide sequence ID" value="NZ_WELI01000009.1"/>
</dbReference>
<feature type="transmembrane region" description="Helical" evidence="1">
    <location>
        <begin position="7"/>
        <end position="29"/>
    </location>
</feature>
<reference evidence="2 3" key="1">
    <citation type="submission" date="2019-10" db="EMBL/GenBank/DDBJ databases">
        <title>Rudanella paleaurantiibacter sp. nov., isolated from sludge.</title>
        <authorList>
            <person name="Xu S.Q."/>
        </authorList>
    </citation>
    <scope>NUCLEOTIDE SEQUENCE [LARGE SCALE GENOMIC DNA]</scope>
    <source>
        <strain evidence="2 3">HX-22-17</strain>
    </source>
</reference>
<evidence type="ECO:0008006" key="4">
    <source>
        <dbReference type="Google" id="ProtNLM"/>
    </source>
</evidence>